<keyword evidence="3" id="KW-1185">Reference proteome</keyword>
<evidence type="ECO:0000313" key="3">
    <source>
        <dbReference type="Proteomes" id="UP001580391"/>
    </source>
</evidence>
<organism evidence="2 3">
    <name type="scientific">Leptospira wolffii</name>
    <dbReference type="NCBI Taxonomy" id="409998"/>
    <lineage>
        <taxon>Bacteria</taxon>
        <taxon>Pseudomonadati</taxon>
        <taxon>Spirochaetota</taxon>
        <taxon>Spirochaetia</taxon>
        <taxon>Leptospirales</taxon>
        <taxon>Leptospiraceae</taxon>
        <taxon>Leptospira</taxon>
    </lineage>
</organism>
<feature type="signal peptide" evidence="1">
    <location>
        <begin position="1"/>
        <end position="19"/>
    </location>
</feature>
<evidence type="ECO:0008006" key="4">
    <source>
        <dbReference type="Google" id="ProtNLM"/>
    </source>
</evidence>
<evidence type="ECO:0000313" key="2">
    <source>
        <dbReference type="EMBL" id="MFB5737971.1"/>
    </source>
</evidence>
<proteinExistence type="predicted"/>
<reference evidence="2 3" key="1">
    <citation type="submission" date="2024-09" db="EMBL/GenBank/DDBJ databases">
        <title>Taxonomic and Genotyping Characterization of Leptospira Strains isolated from Multiple Sources in Colombia highlights the importance of intermediate species.</title>
        <authorList>
            <person name="Torres Higuera L."/>
            <person name="Rojas Tapias D."/>
            <person name="Jimenez Velasquez S."/>
            <person name="Renjifo Ibanez C."/>
        </authorList>
    </citation>
    <scope>NUCLEOTIDE SEQUENCE [LARGE SCALE GENOMIC DNA]</scope>
    <source>
        <strain evidence="2 3">Lep080</strain>
    </source>
</reference>
<feature type="chain" id="PRO_5047144570" description="Exo-alpha-sialidase" evidence="1">
    <location>
        <begin position="20"/>
        <end position="420"/>
    </location>
</feature>
<evidence type="ECO:0000256" key="1">
    <source>
        <dbReference type="SAM" id="SignalP"/>
    </source>
</evidence>
<dbReference type="RefSeq" id="WP_135700276.1">
    <property type="nucleotide sequence ID" value="NZ_JBHILI010000010.1"/>
</dbReference>
<dbReference type="Proteomes" id="UP001580391">
    <property type="component" value="Unassembled WGS sequence"/>
</dbReference>
<gene>
    <name evidence="2" type="ORF">ACE5IX_15720</name>
</gene>
<dbReference type="SUPFAM" id="SSF50939">
    <property type="entry name" value="Sialidases"/>
    <property type="match status" value="1"/>
</dbReference>
<sequence>MKRYIVLSNLLLTLFCNQAKEVSLDASKSLTGLSLDLIGSNYVSQNDDTPGPEFLAVGVGCTVWTSNDGENWSARGGSGVFPGCSGGSLYSVAYGNGTWVAVGTLIYSYVTRANNAGIWTSKDGETWTQVTAPVDSGYATISPTLPLRSVSYGKVGGVNKFIAAGTKLGQYSGAVDRLYIIQSTDGVNWTTFENLPTFGYGSFYGSCYVTFYNDKFYCPSEYGEYEMALEYDPANPPAAGSPMTSFPNGTGHSLESLSYAPPPAGVYDLYGFHLYPARSGAFYVFGNLLSNGDAIVSKLGSNGKWPASTSIGLGANNYPHGFVDFGDHVYAFGNNCRWSYSNDQGASWSMVSTLDLCGGSAGYNDWIDATYSSKLNRMVVVGDGGSIGTTNIAPSSSSDWKYVKAAGVSLEITSVVSKHK</sequence>
<dbReference type="EMBL" id="JBHILJ010000009">
    <property type="protein sequence ID" value="MFB5737971.1"/>
    <property type="molecule type" value="Genomic_DNA"/>
</dbReference>
<protein>
    <recommendedName>
        <fullName evidence="4">Exo-alpha-sialidase</fullName>
    </recommendedName>
</protein>
<comment type="caution">
    <text evidence="2">The sequence shown here is derived from an EMBL/GenBank/DDBJ whole genome shotgun (WGS) entry which is preliminary data.</text>
</comment>
<keyword evidence="1" id="KW-0732">Signal</keyword>
<dbReference type="InterPro" id="IPR036278">
    <property type="entry name" value="Sialidase_sf"/>
</dbReference>
<name>A0ABV5BRQ0_9LEPT</name>
<accession>A0ABV5BRQ0</accession>